<dbReference type="InterPro" id="IPR009380">
    <property type="entry name" value="DUF1036"/>
</dbReference>
<evidence type="ECO:0000313" key="2">
    <source>
        <dbReference type="EMBL" id="WDI32858.1"/>
    </source>
</evidence>
<feature type="chain" id="PRO_5042195248" evidence="1">
    <location>
        <begin position="19"/>
        <end position="339"/>
    </location>
</feature>
<name>A0AAE9ZD77_9PROT</name>
<proteinExistence type="predicted"/>
<keyword evidence="3" id="KW-1185">Reference proteome</keyword>
<gene>
    <name evidence="2" type="ORF">PUV54_06565</name>
</gene>
<organism evidence="2 3">
    <name type="scientific">Hyphococcus flavus</name>
    <dbReference type="NCBI Taxonomy" id="1866326"/>
    <lineage>
        <taxon>Bacteria</taxon>
        <taxon>Pseudomonadati</taxon>
        <taxon>Pseudomonadota</taxon>
        <taxon>Alphaproteobacteria</taxon>
        <taxon>Parvularculales</taxon>
        <taxon>Parvularculaceae</taxon>
        <taxon>Hyphococcus</taxon>
    </lineage>
</organism>
<dbReference type="EMBL" id="CP118166">
    <property type="protein sequence ID" value="WDI32858.1"/>
    <property type="molecule type" value="Genomic_DNA"/>
</dbReference>
<dbReference type="InterPro" id="IPR036366">
    <property type="entry name" value="PGBDSf"/>
</dbReference>
<dbReference type="Proteomes" id="UP001214043">
    <property type="component" value="Chromosome"/>
</dbReference>
<dbReference type="Gene3D" id="1.10.101.10">
    <property type="entry name" value="PGBD-like superfamily/PGBD"/>
    <property type="match status" value="1"/>
</dbReference>
<dbReference type="AlphaFoldDB" id="A0AAE9ZD77"/>
<evidence type="ECO:0000256" key="1">
    <source>
        <dbReference type="SAM" id="SignalP"/>
    </source>
</evidence>
<dbReference type="SUPFAM" id="SSF47090">
    <property type="entry name" value="PGBD-like"/>
    <property type="match status" value="1"/>
</dbReference>
<protein>
    <submittedName>
        <fullName evidence="2">DUF1036 domain-containing protein</fullName>
    </submittedName>
</protein>
<dbReference type="KEGG" id="hfl:PUV54_06565"/>
<dbReference type="Pfam" id="PF06282">
    <property type="entry name" value="DUF1036"/>
    <property type="match status" value="2"/>
</dbReference>
<dbReference type="InterPro" id="IPR036365">
    <property type="entry name" value="PGBD-like_sf"/>
</dbReference>
<feature type="signal peptide" evidence="1">
    <location>
        <begin position="1"/>
        <end position="18"/>
    </location>
</feature>
<accession>A0AAE9ZD77</accession>
<evidence type="ECO:0000313" key="3">
    <source>
        <dbReference type="Proteomes" id="UP001214043"/>
    </source>
</evidence>
<reference evidence="2" key="1">
    <citation type="submission" date="2023-02" db="EMBL/GenBank/DDBJ databases">
        <title>Genome sequence of Hyphococcus flavus.</title>
        <authorList>
            <person name="Rong J.-C."/>
            <person name="Zhao Q."/>
            <person name="Yi M."/>
            <person name="Wu J.-Y."/>
        </authorList>
    </citation>
    <scope>NUCLEOTIDE SEQUENCE</scope>
    <source>
        <strain evidence="2">MCCC 1K03223</strain>
    </source>
</reference>
<keyword evidence="1" id="KW-0732">Signal</keyword>
<sequence>MRIIFFSLLLFVVTSASADAKYSFCNKSSYALSAAIGYVDGDRLATRGWWRLRPGQCKVVLTEKAKPGRYFVYAEAIPGHEGPLRTWSGDTALCVENSGFFNLRNQDVCRDDPMRQRRFFNVEVTEQAGGNWQTDFTEASTYTVYSAEVAGVQRLLSDIGVDAGRVDGAMGRTTQRALANYRKQKGLAEGYSIDDEVIDTLIEDANAREAKLGLFYCNKTNSPVWSAIAAGEEGDTYNSKGWWKLEPGDCSKIVKGSLEKDHYYVYGVIEDPAGDRPITGGAKNFCINNVMFNVNDDLACADQDLEEASFRRIEIGGAESLNFDFTPDMFAAPAEAGGE</sequence>
<dbReference type="RefSeq" id="WP_274494808.1">
    <property type="nucleotide sequence ID" value="NZ_CP118166.1"/>
</dbReference>